<organism evidence="2 3">
    <name type="scientific">Mammaliicoccus sciuri</name>
    <name type="common">Staphylococcus sciuri</name>
    <dbReference type="NCBI Taxonomy" id="1296"/>
    <lineage>
        <taxon>Bacteria</taxon>
        <taxon>Bacillati</taxon>
        <taxon>Bacillota</taxon>
        <taxon>Bacilli</taxon>
        <taxon>Bacillales</taxon>
        <taxon>Staphylococcaceae</taxon>
        <taxon>Mammaliicoccus</taxon>
    </lineage>
</organism>
<dbReference type="PANTHER" id="PTHR35446">
    <property type="entry name" value="SI:CH211-175M2.5"/>
    <property type="match status" value="1"/>
</dbReference>
<protein>
    <submittedName>
        <fullName evidence="2">Carboxymuconolactone decarboxylase family protein</fullName>
    </submittedName>
</protein>
<dbReference type="AlphaFoldDB" id="A0AAJ4SJ45"/>
<comment type="caution">
    <text evidence="2">The sequence shown here is derived from an EMBL/GenBank/DDBJ whole genome shotgun (WGS) entry which is preliminary data.</text>
</comment>
<dbReference type="NCBIfam" id="TIGR00778">
    <property type="entry name" value="ahpD_dom"/>
    <property type="match status" value="1"/>
</dbReference>
<dbReference type="PANTHER" id="PTHR35446:SF2">
    <property type="entry name" value="CARBOXYMUCONOLACTONE DECARBOXYLASE-LIKE DOMAIN-CONTAINING PROTEIN"/>
    <property type="match status" value="1"/>
</dbReference>
<dbReference type="InterPro" id="IPR004675">
    <property type="entry name" value="AhpD_core"/>
</dbReference>
<dbReference type="Pfam" id="PF02627">
    <property type="entry name" value="CMD"/>
    <property type="match status" value="1"/>
</dbReference>
<dbReference type="GO" id="GO:0051920">
    <property type="term" value="F:peroxiredoxin activity"/>
    <property type="evidence" value="ECO:0007669"/>
    <property type="project" value="InterPro"/>
</dbReference>
<dbReference type="SUPFAM" id="SSF69118">
    <property type="entry name" value="AhpD-like"/>
    <property type="match status" value="1"/>
</dbReference>
<evidence type="ECO:0000313" key="2">
    <source>
        <dbReference type="EMBL" id="RTX74068.1"/>
    </source>
</evidence>
<dbReference type="Gene3D" id="1.20.1290.10">
    <property type="entry name" value="AhpD-like"/>
    <property type="match status" value="1"/>
</dbReference>
<feature type="domain" description="Carboxymuconolactone decarboxylase-like" evidence="1">
    <location>
        <begin position="28"/>
        <end position="107"/>
    </location>
</feature>
<sequence>MLSKFMSKIASFLKMNNRFNYFKINQKYMALILDLERVVNKTSIDKGLRELIKLRCSQINGCTYCQNLHQKKSEKFKIDSNKIQDLANFNESKLYNEKEKAALQLAEKLTYLNSKINDKDYEAVLKYYTQEEYFEIVMIINQVNLWNRISIASGNK</sequence>
<dbReference type="RefSeq" id="WP_126476743.1">
    <property type="nucleotide sequence ID" value="NZ_JALGPB010000002.1"/>
</dbReference>
<proteinExistence type="predicted"/>
<reference evidence="2 3" key="1">
    <citation type="submission" date="2018-10" db="EMBL/GenBank/DDBJ databases">
        <title>A collection Staphylococci species genome sequencing.</title>
        <authorList>
            <person name="Cole K."/>
        </authorList>
    </citation>
    <scope>NUCLEOTIDE SEQUENCE [LARGE SCALE GENOMIC DNA]</scope>
    <source>
        <strain evidence="3">NCTC 12218</strain>
    </source>
</reference>
<name>A0AAJ4SJ45_MAMSC</name>
<gene>
    <name evidence="2" type="ORF">CD117_03860</name>
</gene>
<dbReference type="InterPro" id="IPR003779">
    <property type="entry name" value="CMD-like"/>
</dbReference>
<evidence type="ECO:0000313" key="3">
    <source>
        <dbReference type="Proteomes" id="UP000274792"/>
    </source>
</evidence>
<evidence type="ECO:0000259" key="1">
    <source>
        <dbReference type="Pfam" id="PF02627"/>
    </source>
</evidence>
<accession>A0AAJ4SJ45</accession>
<dbReference type="EMBL" id="RXWV01000021">
    <property type="protein sequence ID" value="RTX74068.1"/>
    <property type="molecule type" value="Genomic_DNA"/>
</dbReference>
<dbReference type="InterPro" id="IPR029032">
    <property type="entry name" value="AhpD-like"/>
</dbReference>
<dbReference type="Proteomes" id="UP000274792">
    <property type="component" value="Unassembled WGS sequence"/>
</dbReference>